<name>E9CLN7_9GAMM</name>
<sequence length="68" mass="7695">MERFFRSLKSEWVPTTGYGSLAEAQSSIIRYITGYYSVLRPHGYIGGLTPNESERLFYAQSGRVAKIS</sequence>
<evidence type="ECO:0000313" key="2">
    <source>
        <dbReference type="EMBL" id="EFW12549.1"/>
    </source>
</evidence>
<dbReference type="Proteomes" id="UP000013568">
    <property type="component" value="Unassembled WGS sequence"/>
</dbReference>
<evidence type="ECO:0000313" key="3">
    <source>
        <dbReference type="Proteomes" id="UP000013568"/>
    </source>
</evidence>
<dbReference type="InterPro" id="IPR001584">
    <property type="entry name" value="Integrase_cat-core"/>
</dbReference>
<dbReference type="AlphaFoldDB" id="E9CLN7"/>
<reference evidence="3" key="1">
    <citation type="journal article" date="2011" name="Genome Biol. Evol.">
        <title>Massive genomic decay in Serratia symbiotica, a recently evolved symbiont of aphids.</title>
        <authorList>
            <person name="Burke G.R."/>
            <person name="Moran N.A."/>
        </authorList>
    </citation>
    <scope>NUCLEOTIDE SEQUENCE [LARGE SCALE GENOMIC DNA]</scope>
    <source>
        <strain evidence="3">Tucson</strain>
    </source>
</reference>
<gene>
    <name evidence="2" type="ORF">SSYM_1164</name>
</gene>
<proteinExistence type="predicted"/>
<dbReference type="SUPFAM" id="SSF53098">
    <property type="entry name" value="Ribonuclease H-like"/>
    <property type="match status" value="1"/>
</dbReference>
<dbReference type="InterPro" id="IPR012337">
    <property type="entry name" value="RNaseH-like_sf"/>
</dbReference>
<dbReference type="HOGENOM" id="CLU_027402_41_12_6"/>
<accession>E9CLN7</accession>
<dbReference type="GO" id="GO:0015074">
    <property type="term" value="P:DNA integration"/>
    <property type="evidence" value="ECO:0007669"/>
    <property type="project" value="InterPro"/>
</dbReference>
<feature type="domain" description="Integrase catalytic" evidence="1">
    <location>
        <begin position="1"/>
        <end position="50"/>
    </location>
</feature>
<dbReference type="EMBL" id="GL636107">
    <property type="protein sequence ID" value="EFW12549.1"/>
    <property type="molecule type" value="Genomic_DNA"/>
</dbReference>
<dbReference type="Pfam" id="PF13683">
    <property type="entry name" value="rve_3"/>
    <property type="match status" value="1"/>
</dbReference>
<keyword evidence="3" id="KW-1185">Reference proteome</keyword>
<organism evidence="2 3">
    <name type="scientific">Serratia symbiotica str. Tucson</name>
    <dbReference type="NCBI Taxonomy" id="914128"/>
    <lineage>
        <taxon>Bacteria</taxon>
        <taxon>Pseudomonadati</taxon>
        <taxon>Pseudomonadota</taxon>
        <taxon>Gammaproteobacteria</taxon>
        <taxon>Enterobacterales</taxon>
        <taxon>Yersiniaceae</taxon>
        <taxon>Serratia</taxon>
        <taxon>Serratia symbiotica</taxon>
    </lineage>
</organism>
<protein>
    <submittedName>
        <fullName evidence="2">Transposase, IS3 group</fullName>
    </submittedName>
</protein>
<evidence type="ECO:0000259" key="1">
    <source>
        <dbReference type="Pfam" id="PF13683"/>
    </source>
</evidence>